<keyword evidence="2" id="KW-1185">Reference proteome</keyword>
<organism evidence="1 2">
    <name type="scientific">Sphaerospermopsis kisseleviana CS-549</name>
    <dbReference type="NCBI Taxonomy" id="3021783"/>
    <lineage>
        <taxon>Bacteria</taxon>
        <taxon>Bacillati</taxon>
        <taxon>Cyanobacteriota</taxon>
        <taxon>Cyanophyceae</taxon>
        <taxon>Nostocales</taxon>
        <taxon>Aphanizomenonaceae</taxon>
        <taxon>Sphaerospermopsis</taxon>
        <taxon>Sphaerospermopsis kisseleviana</taxon>
    </lineage>
</organism>
<dbReference type="EMBL" id="JAQMTI010000181">
    <property type="protein sequence ID" value="MDB9442705.1"/>
    <property type="molecule type" value="Genomic_DNA"/>
</dbReference>
<protein>
    <submittedName>
        <fullName evidence="1">Uncharacterized protein</fullName>
    </submittedName>
</protein>
<accession>A0ABT4ZTH8</accession>
<evidence type="ECO:0000313" key="1">
    <source>
        <dbReference type="EMBL" id="MDB9442705.1"/>
    </source>
</evidence>
<sequence>MLEPPTLNKFQEIWTSQNPQYLNTPWKQWLYNIYQQGTLHLITNRQEAALDRDINKLLDIAELGCQQKLLNEYLKLSQKPMYQNSYIACDYLANAYDYISSAQYLLILSLGVDIRNVECRYKSLHIQL</sequence>
<evidence type="ECO:0000313" key="2">
    <source>
        <dbReference type="Proteomes" id="UP001211711"/>
    </source>
</evidence>
<dbReference type="Proteomes" id="UP001211711">
    <property type="component" value="Unassembled WGS sequence"/>
</dbReference>
<gene>
    <name evidence="1" type="ORF">PN497_15240</name>
</gene>
<proteinExistence type="predicted"/>
<reference evidence="1 2" key="1">
    <citation type="submission" date="2023-01" db="EMBL/GenBank/DDBJ databases">
        <title>Genomes from the Australian National Cyanobacteria Reference Collection.</title>
        <authorList>
            <person name="Willis A."/>
            <person name="Lee E.M.F."/>
        </authorList>
    </citation>
    <scope>NUCLEOTIDE SEQUENCE [LARGE SCALE GENOMIC DNA]</scope>
    <source>
        <strain evidence="1 2">CS-549</strain>
    </source>
</reference>
<name>A0ABT4ZTH8_9CYAN</name>
<comment type="caution">
    <text evidence="1">The sequence shown here is derived from an EMBL/GenBank/DDBJ whole genome shotgun (WGS) entry which is preliminary data.</text>
</comment>
<dbReference type="RefSeq" id="WP_096572911.1">
    <property type="nucleotide sequence ID" value="NZ_JAQMTI010000181.1"/>
</dbReference>